<accession>A0A1N6GAT5</accession>
<dbReference type="GO" id="GO:0042619">
    <property type="term" value="P:poly-hydroxybutyrate biosynthetic process"/>
    <property type="evidence" value="ECO:0007669"/>
    <property type="project" value="InterPro"/>
</dbReference>
<dbReference type="GO" id="GO:0016746">
    <property type="term" value="F:acyltransferase activity"/>
    <property type="evidence" value="ECO:0007669"/>
    <property type="project" value="UniProtKB-KW"/>
</dbReference>
<organism evidence="5 6">
    <name type="scientific">Paraburkholderia phenazinium</name>
    <dbReference type="NCBI Taxonomy" id="60549"/>
    <lineage>
        <taxon>Bacteria</taxon>
        <taxon>Pseudomonadati</taxon>
        <taxon>Pseudomonadota</taxon>
        <taxon>Betaproteobacteria</taxon>
        <taxon>Burkholderiales</taxon>
        <taxon>Burkholderiaceae</taxon>
        <taxon>Paraburkholderia</taxon>
    </lineage>
</organism>
<evidence type="ECO:0000313" key="6">
    <source>
        <dbReference type="Proteomes" id="UP000184693"/>
    </source>
</evidence>
<dbReference type="PANTHER" id="PTHR36837">
    <property type="entry name" value="POLY(3-HYDROXYALKANOATE) POLYMERASE SUBUNIT PHAC"/>
    <property type="match status" value="1"/>
</dbReference>
<feature type="compositionally biased region" description="Polar residues" evidence="3">
    <location>
        <begin position="1"/>
        <end position="19"/>
    </location>
</feature>
<dbReference type="InterPro" id="IPR010941">
    <property type="entry name" value="PhaC_N"/>
</dbReference>
<feature type="domain" description="Poly-beta-hydroxybutyrate polymerase N-terminal" evidence="4">
    <location>
        <begin position="91"/>
        <end position="259"/>
    </location>
</feature>
<evidence type="ECO:0000256" key="3">
    <source>
        <dbReference type="SAM" id="MobiDB-lite"/>
    </source>
</evidence>
<dbReference type="RefSeq" id="WP_074264314.1">
    <property type="nucleotide sequence ID" value="NZ_FSRM01000001.1"/>
</dbReference>
<dbReference type="InterPro" id="IPR051321">
    <property type="entry name" value="PHA/PHB_synthase"/>
</dbReference>
<dbReference type="EMBL" id="FSRM01000001">
    <property type="protein sequence ID" value="SIO04571.1"/>
    <property type="molecule type" value="Genomic_DNA"/>
</dbReference>
<proteinExistence type="predicted"/>
<feature type="region of interest" description="Disordered" evidence="3">
    <location>
        <begin position="553"/>
        <end position="575"/>
    </location>
</feature>
<keyword evidence="1" id="KW-0808">Transferase</keyword>
<evidence type="ECO:0000256" key="1">
    <source>
        <dbReference type="ARBA" id="ARBA00022679"/>
    </source>
</evidence>
<dbReference type="Pfam" id="PF07167">
    <property type="entry name" value="PhaC_N"/>
    <property type="match status" value="1"/>
</dbReference>
<dbReference type="SUPFAM" id="SSF53474">
    <property type="entry name" value="alpha/beta-Hydrolases"/>
    <property type="match status" value="1"/>
</dbReference>
<dbReference type="PANTHER" id="PTHR36837:SF5">
    <property type="entry name" value="POLY-3-HYDROXYBUTYRATE SYNTHASE"/>
    <property type="match status" value="1"/>
</dbReference>
<keyword evidence="2" id="KW-0012">Acyltransferase</keyword>
<sequence length="575" mass="62162">MAKTTESPQKNAKQSPQNETADELAASAAEGMLGPNPFVGLRACDIVATAQKIGTQALRQPALVMEQEAAFAREVLKLFSGGGDATPPKGDKRFTDAAWQNNFMYRATLQGYLAWRDALAGFVERSALDPANKERAKFVMSLFTDAASPTNTLLGNPAALKKVVDTGGASLMDGCNNLMMDLLKNHGMPAQVNKTAFGVGKNLATSTGAVVFRNEVLELIQYAPTTQQVYGRPQLIVPPQINKFYIFDLSEGKSIVDYLVKNELQVFVVSWRNPTAAQSHWDLDTYVTALVEAIAAVREITGCDDVNLHGACSGAMAISALLGNLASRDDKTVNAATLMVAVLDNSADSQLGLFATPEAIAAAKQHSTSRGVLAGEEMGRVFAWMRPNDLVWNYWVNNYLLGNAPPAFDILYWNNDATRLPAKMHGQLLDIFTQNLFSKPGALTVLGTPIDLSQVTCDKYVVAGMTDHITPWKGVYNTAKTFGGNTRFILSSSGHIQSLINPPGNPKSKYYLNPELPANADAWLAGAKPEADTWWGNWRDWLVARSGERRAAPAALGSERHPAGVKAPGTYVLEP</sequence>
<evidence type="ECO:0000313" key="5">
    <source>
        <dbReference type="EMBL" id="SIO04571.1"/>
    </source>
</evidence>
<evidence type="ECO:0000259" key="4">
    <source>
        <dbReference type="Pfam" id="PF07167"/>
    </source>
</evidence>
<feature type="region of interest" description="Disordered" evidence="3">
    <location>
        <begin position="1"/>
        <end position="24"/>
    </location>
</feature>
<dbReference type="AlphaFoldDB" id="A0A1N6GAT5"/>
<name>A0A1N6GAT5_9BURK</name>
<reference evidence="5 6" key="1">
    <citation type="submission" date="2016-11" db="EMBL/GenBank/DDBJ databases">
        <authorList>
            <person name="Jaros S."/>
            <person name="Januszkiewicz K."/>
            <person name="Wedrychowicz H."/>
        </authorList>
    </citation>
    <scope>NUCLEOTIDE SEQUENCE [LARGE SCALE GENOMIC DNA]</scope>
    <source>
        <strain evidence="5 6">GAS86</strain>
    </source>
</reference>
<dbReference type="InterPro" id="IPR029058">
    <property type="entry name" value="AB_hydrolase_fold"/>
</dbReference>
<dbReference type="Proteomes" id="UP000184693">
    <property type="component" value="Unassembled WGS sequence"/>
</dbReference>
<gene>
    <name evidence="5" type="ORF">SAMN05444168_2250</name>
</gene>
<protein>
    <submittedName>
        <fullName evidence="5">Polyhydroxyalkanoate synthase</fullName>
    </submittedName>
</protein>
<dbReference type="Gene3D" id="3.40.50.1820">
    <property type="entry name" value="alpha/beta hydrolase"/>
    <property type="match status" value="1"/>
</dbReference>
<dbReference type="OrthoDB" id="7208816at2"/>
<evidence type="ECO:0000256" key="2">
    <source>
        <dbReference type="ARBA" id="ARBA00023315"/>
    </source>
</evidence>